<keyword evidence="1" id="KW-0812">Transmembrane</keyword>
<dbReference type="PANTHER" id="PTHR14969:SF13">
    <property type="entry name" value="AT30094P"/>
    <property type="match status" value="1"/>
</dbReference>
<dbReference type="EMBL" id="JPRJ01000035">
    <property type="protein sequence ID" value="KFF21109.1"/>
    <property type="molecule type" value="Genomic_DNA"/>
</dbReference>
<dbReference type="Gene3D" id="1.20.144.10">
    <property type="entry name" value="Phosphatidic acid phosphatase type 2/haloperoxidase"/>
    <property type="match status" value="1"/>
</dbReference>
<feature type="transmembrane region" description="Helical" evidence="1">
    <location>
        <begin position="141"/>
        <end position="160"/>
    </location>
</feature>
<dbReference type="AlphaFoldDB" id="A0A086AWP5"/>
<sequence>MNKTVINNYNKVSLTLLYLPALLLLSIVFFLYRQDALSIESYVHIQKHCFFFLNSKLSQYPNIQYNLTQFGDALIFLSFLTIFIVYAPKIWEAIVPASLTSALLCSSFKALFTIPRPAAVFDNKTFVIIGKTLSGRNSLPSGHSITIFVVLTILLFAFMPKKLTYKIIWCSAIIIIGLILAFTRVGVGAHYPLDVIIGSILGYIAGVVGIFISQKYNLWTWIKHKNYYLVAILILIVCIIILINKILNENLVIFYLSLMSLITSLYIITRIYVKK</sequence>
<reference evidence="3 4" key="1">
    <citation type="submission" date="2014-07" db="EMBL/GenBank/DDBJ databases">
        <title>Genome of Chryseobacterium piperi CTM.</title>
        <authorList>
            <person name="Pipes S.E."/>
            <person name="Stropko S.J."/>
            <person name="Newman J.D."/>
        </authorList>
    </citation>
    <scope>NUCLEOTIDE SEQUENCE [LARGE SCALE GENOMIC DNA]</scope>
    <source>
        <strain evidence="3 4">CTM</strain>
    </source>
</reference>
<feature type="transmembrane region" description="Helical" evidence="1">
    <location>
        <begin position="93"/>
        <end position="114"/>
    </location>
</feature>
<keyword evidence="4" id="KW-1185">Reference proteome</keyword>
<dbReference type="CDD" id="cd01610">
    <property type="entry name" value="PAP2_like"/>
    <property type="match status" value="1"/>
</dbReference>
<feature type="transmembrane region" description="Helical" evidence="1">
    <location>
        <begin position="67"/>
        <end position="86"/>
    </location>
</feature>
<accession>A0A086AWP5</accession>
<evidence type="ECO:0000313" key="3">
    <source>
        <dbReference type="EMBL" id="KFF21109.1"/>
    </source>
</evidence>
<proteinExistence type="predicted"/>
<gene>
    <name evidence="3" type="ORF">IQ37_15520</name>
</gene>
<evidence type="ECO:0000313" key="4">
    <source>
        <dbReference type="Proteomes" id="UP000028709"/>
    </source>
</evidence>
<feature type="transmembrane region" description="Helical" evidence="1">
    <location>
        <begin position="253"/>
        <end position="273"/>
    </location>
</feature>
<dbReference type="OrthoDB" id="9801622at2"/>
<evidence type="ECO:0000256" key="1">
    <source>
        <dbReference type="SAM" id="Phobius"/>
    </source>
</evidence>
<comment type="caution">
    <text evidence="3">The sequence shown here is derived from an EMBL/GenBank/DDBJ whole genome shotgun (WGS) entry which is preliminary data.</text>
</comment>
<dbReference type="SUPFAM" id="SSF48317">
    <property type="entry name" value="Acid phosphatase/Vanadium-dependent haloperoxidase"/>
    <property type="match status" value="1"/>
</dbReference>
<keyword evidence="1" id="KW-1133">Transmembrane helix</keyword>
<feature type="transmembrane region" description="Helical" evidence="1">
    <location>
        <begin position="167"/>
        <end position="189"/>
    </location>
</feature>
<dbReference type="PANTHER" id="PTHR14969">
    <property type="entry name" value="SPHINGOSINE-1-PHOSPHATE PHOSPHOHYDROLASE"/>
    <property type="match status" value="1"/>
</dbReference>
<feature type="transmembrane region" description="Helical" evidence="1">
    <location>
        <begin position="12"/>
        <end position="32"/>
    </location>
</feature>
<protein>
    <submittedName>
        <fullName evidence="3">Phosphoesterase</fullName>
    </submittedName>
</protein>
<dbReference type="Proteomes" id="UP000028709">
    <property type="component" value="Unassembled WGS sequence"/>
</dbReference>
<keyword evidence="1" id="KW-0472">Membrane</keyword>
<dbReference type="InterPro" id="IPR036938">
    <property type="entry name" value="PAP2/HPO_sf"/>
</dbReference>
<dbReference type="InterPro" id="IPR000326">
    <property type="entry name" value="PAP2/HPO"/>
</dbReference>
<feature type="transmembrane region" description="Helical" evidence="1">
    <location>
        <begin position="226"/>
        <end position="247"/>
    </location>
</feature>
<evidence type="ECO:0000259" key="2">
    <source>
        <dbReference type="SMART" id="SM00014"/>
    </source>
</evidence>
<feature type="domain" description="Phosphatidic acid phosphatase type 2/haloperoxidase" evidence="2">
    <location>
        <begin position="93"/>
        <end position="210"/>
    </location>
</feature>
<organism evidence="3 4">
    <name type="scientific">Chryseobacterium piperi</name>
    <dbReference type="NCBI Taxonomy" id="558152"/>
    <lineage>
        <taxon>Bacteria</taxon>
        <taxon>Pseudomonadati</taxon>
        <taxon>Bacteroidota</taxon>
        <taxon>Flavobacteriia</taxon>
        <taxon>Flavobacteriales</taxon>
        <taxon>Weeksellaceae</taxon>
        <taxon>Chryseobacterium group</taxon>
        <taxon>Chryseobacterium</taxon>
    </lineage>
</organism>
<dbReference type="Pfam" id="PF01569">
    <property type="entry name" value="PAP2"/>
    <property type="match status" value="1"/>
</dbReference>
<dbReference type="SMART" id="SM00014">
    <property type="entry name" value="acidPPc"/>
    <property type="match status" value="1"/>
</dbReference>
<name>A0A086AWP5_9FLAO</name>
<dbReference type="STRING" id="558152.IQ37_15520"/>
<dbReference type="RefSeq" id="WP_034686553.1">
    <property type="nucleotide sequence ID" value="NZ_CP023049.2"/>
</dbReference>
<dbReference type="KEGG" id="cpip:CJF12_03640"/>
<feature type="transmembrane region" description="Helical" evidence="1">
    <location>
        <begin position="195"/>
        <end position="214"/>
    </location>
</feature>
<dbReference type="eggNOG" id="COG0671">
    <property type="taxonomic scope" value="Bacteria"/>
</dbReference>